<reference evidence="7" key="1">
    <citation type="journal article" date="2014" name="Int. J. Syst. Evol. Microbiol.">
        <title>Complete genome sequence of Corynebacterium casei LMG S-19264T (=DSM 44701T), isolated from a smear-ripened cheese.</title>
        <authorList>
            <consortium name="US DOE Joint Genome Institute (JGI-PGF)"/>
            <person name="Walter F."/>
            <person name="Albersmeier A."/>
            <person name="Kalinowski J."/>
            <person name="Ruckert C."/>
        </authorList>
    </citation>
    <scope>NUCLEOTIDE SEQUENCE</scope>
    <source>
        <strain evidence="7">KCTC 22169</strain>
    </source>
</reference>
<dbReference type="InterPro" id="IPR001492">
    <property type="entry name" value="Flagellin"/>
</dbReference>
<feature type="domain" description="Flagellin N-terminal" evidence="5">
    <location>
        <begin position="5"/>
        <end position="141"/>
    </location>
</feature>
<keyword evidence="2 4" id="KW-0964">Secreted</keyword>
<evidence type="ECO:0000256" key="4">
    <source>
        <dbReference type="RuleBase" id="RU362073"/>
    </source>
</evidence>
<dbReference type="AlphaFoldDB" id="A0A918K690"/>
<dbReference type="PRINTS" id="PR00207">
    <property type="entry name" value="FLAGELLIN"/>
</dbReference>
<dbReference type="Gene3D" id="1.20.1330.10">
    <property type="entry name" value="f41 fragment of flagellin, N-terminal domain"/>
    <property type="match status" value="2"/>
</dbReference>
<dbReference type="GO" id="GO:0009288">
    <property type="term" value="C:bacterial-type flagellum"/>
    <property type="evidence" value="ECO:0007669"/>
    <property type="project" value="UniProtKB-SubCell"/>
</dbReference>
<evidence type="ECO:0000256" key="2">
    <source>
        <dbReference type="ARBA" id="ARBA00022525"/>
    </source>
</evidence>
<keyword evidence="8" id="KW-1185">Reference proteome</keyword>
<dbReference type="Pfam" id="PF00669">
    <property type="entry name" value="Flagellin_N"/>
    <property type="match status" value="1"/>
</dbReference>
<dbReference type="Proteomes" id="UP000626148">
    <property type="component" value="Unassembled WGS sequence"/>
</dbReference>
<sequence length="938" mass="94177">MPQIINTNIASLNAQRNLNSSQSANSQALERLSSGLRINSAKDDAAGLAISTRFESQTRGLNQAVRNANDGISLAQTAEGALGSMTDNLQRVRELAVQSANATNSDDDRVALQQEVEALVAEISRTAEETDFNGRNLFDGNFNGTFQIGANAGQTVDVSIGELTAGKLGASDQVGVSAIGTDSAIGNGDLSINGVAIGASKAEDDTASTDNSAASAIAKAAAINEYTDQTGVKAFVNENTVAGSEMTGANLNGSVTINGVDIEIATSTDTDSTRASVTQAINAFTEQTGVIAVDTGSNSNGVQLVAEDGRNIQLSFDTVTAASTGLGAADTYEGGYTLVSNGDVDEITIEGGNGTGNGDLANAGLVAGTYDRAVAASVSESLAETTSATILGGGSYANDVDLTANFATTNETSVSVTVGDTTTDSVLAAGSKVADLAASVDGVSGVNAWEEVSLSITASTLVTGDTLTFTAGGGGAAVTASEDTDLQSFADDINSTDFSGESIDVSAEFDGTNISLTIRNYSGSEVAFATSANDVTTGAGTLNGNVASGELAFTSSGGEDVTVALSDPVTGGELFAGNADSAEYTGVNGLDNGDLVINGVTIGAAKTIADTASATKSSDGTDIISSDKERSAIAIAASINDVSNETGVEAIVEETTVVGGDGSNVGALDGTGDFEVGDEGAIYINGVSVGTVTLQADGNGDIDTDRARADALNLINQTSGKTGVTAEDNGVSLTLTAADGRNLSVAIDDRAGSDASVGAMFGLDAAQDGIGEATFGEAAGSTTVSAEGQAYETTYGTIRLESAGKFTVGGGSNGNDEVEALGLRTGTFGGGEDGQFLKDVDISTFEGAQAAITAIDNALNTVTGQRAELGALQNRFESTVSNLQITSENLTAANSRIRDADFAAETAELSRTQVLQQAGISILAQANQRPQQVLSLLG</sequence>
<comment type="caution">
    <text evidence="7">The sequence shown here is derived from an EMBL/GenBank/DDBJ whole genome shotgun (WGS) entry which is preliminary data.</text>
</comment>
<dbReference type="Gene3D" id="6.10.280.190">
    <property type="match status" value="1"/>
</dbReference>
<comment type="subcellular location">
    <subcellularLocation>
        <location evidence="4">Secreted</location>
    </subcellularLocation>
    <subcellularLocation>
        <location evidence="4">Bacterial flagellum</location>
    </subcellularLocation>
</comment>
<gene>
    <name evidence="7" type="ORF">GCM10007392_17210</name>
</gene>
<protein>
    <recommendedName>
        <fullName evidence="4">Flagellin</fullName>
    </recommendedName>
</protein>
<reference evidence="7" key="2">
    <citation type="submission" date="2020-09" db="EMBL/GenBank/DDBJ databases">
        <authorList>
            <person name="Sun Q."/>
            <person name="Kim S."/>
        </authorList>
    </citation>
    <scope>NUCLEOTIDE SEQUENCE</scope>
    <source>
        <strain evidence="7">KCTC 22169</strain>
    </source>
</reference>
<name>A0A918K690_9GAMM</name>
<comment type="similarity">
    <text evidence="1 4">Belongs to the bacterial flagellin family.</text>
</comment>
<evidence type="ECO:0000259" key="5">
    <source>
        <dbReference type="Pfam" id="PF00669"/>
    </source>
</evidence>
<evidence type="ECO:0000259" key="6">
    <source>
        <dbReference type="Pfam" id="PF00700"/>
    </source>
</evidence>
<evidence type="ECO:0000313" key="8">
    <source>
        <dbReference type="Proteomes" id="UP000626148"/>
    </source>
</evidence>
<feature type="domain" description="Flagellin C-terminal" evidence="6">
    <location>
        <begin position="852"/>
        <end position="937"/>
    </location>
</feature>
<organism evidence="7 8">
    <name type="scientific">Saccharospirillum salsuginis</name>
    <dbReference type="NCBI Taxonomy" id="418750"/>
    <lineage>
        <taxon>Bacteria</taxon>
        <taxon>Pseudomonadati</taxon>
        <taxon>Pseudomonadota</taxon>
        <taxon>Gammaproteobacteria</taxon>
        <taxon>Oceanospirillales</taxon>
        <taxon>Saccharospirillaceae</taxon>
        <taxon>Saccharospirillum</taxon>
    </lineage>
</organism>
<keyword evidence="3 4" id="KW-0975">Bacterial flagellum</keyword>
<dbReference type="GO" id="GO:0005576">
    <property type="term" value="C:extracellular region"/>
    <property type="evidence" value="ECO:0007669"/>
    <property type="project" value="UniProtKB-SubCell"/>
</dbReference>
<dbReference type="Gene3D" id="1.20.120.340">
    <property type="entry name" value="Flagellar protein FliS"/>
    <property type="match status" value="1"/>
</dbReference>
<evidence type="ECO:0000313" key="7">
    <source>
        <dbReference type="EMBL" id="GGX50601.1"/>
    </source>
</evidence>
<dbReference type="Gene3D" id="3.30.70.2120">
    <property type="match status" value="2"/>
</dbReference>
<evidence type="ECO:0000256" key="3">
    <source>
        <dbReference type="ARBA" id="ARBA00023143"/>
    </source>
</evidence>
<dbReference type="PANTHER" id="PTHR42792:SF2">
    <property type="entry name" value="FLAGELLIN"/>
    <property type="match status" value="1"/>
</dbReference>
<dbReference type="SUPFAM" id="SSF64518">
    <property type="entry name" value="Phase 1 flagellin"/>
    <property type="match status" value="2"/>
</dbReference>
<dbReference type="GO" id="GO:0005198">
    <property type="term" value="F:structural molecule activity"/>
    <property type="evidence" value="ECO:0007669"/>
    <property type="project" value="UniProtKB-UniRule"/>
</dbReference>
<comment type="function">
    <text evidence="4">Flagellin is the subunit protein which polymerizes to form the filaments of bacterial flagella.</text>
</comment>
<dbReference type="RefSeq" id="WP_189608146.1">
    <property type="nucleotide sequence ID" value="NZ_BMXR01000004.1"/>
</dbReference>
<accession>A0A918K690</accession>
<evidence type="ECO:0000256" key="1">
    <source>
        <dbReference type="ARBA" id="ARBA00005709"/>
    </source>
</evidence>
<dbReference type="EMBL" id="BMXR01000004">
    <property type="protein sequence ID" value="GGX50601.1"/>
    <property type="molecule type" value="Genomic_DNA"/>
</dbReference>
<dbReference type="Pfam" id="PF00700">
    <property type="entry name" value="Flagellin_C"/>
    <property type="match status" value="1"/>
</dbReference>
<dbReference type="PANTHER" id="PTHR42792">
    <property type="entry name" value="FLAGELLIN"/>
    <property type="match status" value="1"/>
</dbReference>
<dbReference type="InterPro" id="IPR046358">
    <property type="entry name" value="Flagellin_C"/>
</dbReference>
<dbReference type="InterPro" id="IPR001029">
    <property type="entry name" value="Flagellin_N"/>
</dbReference>
<proteinExistence type="inferred from homology"/>